<comment type="caution">
    <text evidence="21">The sequence shown here is derived from an EMBL/GenBank/DDBJ whole genome shotgun (WGS) entry which is preliminary data.</text>
</comment>
<dbReference type="InterPro" id="IPR013815">
    <property type="entry name" value="ATP_grasp_subdomain_1"/>
</dbReference>
<comment type="pathway">
    <text evidence="3">Amino-acid biosynthesis; L-arginine biosynthesis; carbamoyl phosphate from bicarbonate: step 1/1.</text>
</comment>
<dbReference type="FunFam" id="1.10.1030.10:FF:000002">
    <property type="entry name" value="Carbamoyl-phosphate synthase large chain"/>
    <property type="match status" value="1"/>
</dbReference>
<evidence type="ECO:0000256" key="7">
    <source>
        <dbReference type="ARBA" id="ARBA00022605"/>
    </source>
</evidence>
<comment type="catalytic activity">
    <reaction evidence="15">
        <text>hydrogencarbonate + NH4(+) + 2 ATP = carbamoyl phosphate + 2 ADP + phosphate + 2 H(+)</text>
        <dbReference type="Rhea" id="RHEA:18029"/>
        <dbReference type="ChEBI" id="CHEBI:15378"/>
        <dbReference type="ChEBI" id="CHEBI:17544"/>
        <dbReference type="ChEBI" id="CHEBI:28938"/>
        <dbReference type="ChEBI" id="CHEBI:30616"/>
        <dbReference type="ChEBI" id="CHEBI:43474"/>
        <dbReference type="ChEBI" id="CHEBI:58228"/>
        <dbReference type="ChEBI" id="CHEBI:456216"/>
        <dbReference type="EC" id="6.3.4.16"/>
    </reaction>
</comment>
<comment type="pathway">
    <text evidence="2">Pyrimidine metabolism; UMP biosynthesis via de novo pathway; (S)-dihydroorotate from bicarbonate: step 1/3.</text>
</comment>
<evidence type="ECO:0000256" key="15">
    <source>
        <dbReference type="ARBA" id="ARBA00047359"/>
    </source>
</evidence>
<dbReference type="RefSeq" id="WP_131526390.1">
    <property type="nucleotide sequence ID" value="NZ_SJSO01000001.1"/>
</dbReference>
<evidence type="ECO:0000256" key="13">
    <source>
        <dbReference type="ARBA" id="ARBA00022975"/>
    </source>
</evidence>
<dbReference type="Gene3D" id="3.30.470.20">
    <property type="entry name" value="ATP-grasp fold, B domain"/>
    <property type="match status" value="2"/>
</dbReference>
<dbReference type="GO" id="GO:0004088">
    <property type="term" value="F:carbamoyl-phosphate synthase (glutamine-hydrolyzing) activity"/>
    <property type="evidence" value="ECO:0007669"/>
    <property type="project" value="UniProtKB-EC"/>
</dbReference>
<dbReference type="FunFam" id="3.30.470.20:FF:000026">
    <property type="entry name" value="Carbamoyl-phosphate synthase large chain"/>
    <property type="match status" value="1"/>
</dbReference>
<dbReference type="Gene3D" id="1.10.1030.10">
    <property type="entry name" value="Carbamoyl-phosphate synthetase, large subunit oligomerisation domain"/>
    <property type="match status" value="1"/>
</dbReference>
<evidence type="ECO:0000256" key="6">
    <source>
        <dbReference type="ARBA" id="ARBA00022598"/>
    </source>
</evidence>
<evidence type="ECO:0000256" key="3">
    <source>
        <dbReference type="ARBA" id="ARBA00005077"/>
    </source>
</evidence>
<keyword evidence="7" id="KW-0028">Amino-acid biosynthesis</keyword>
<dbReference type="InterPro" id="IPR005479">
    <property type="entry name" value="CPAse_ATP-bd"/>
</dbReference>
<dbReference type="NCBIfam" id="NF009455">
    <property type="entry name" value="PRK12815.1"/>
    <property type="match status" value="1"/>
</dbReference>
<dbReference type="Pfam" id="PF02787">
    <property type="entry name" value="CPSase_L_D3"/>
    <property type="match status" value="1"/>
</dbReference>
<dbReference type="SUPFAM" id="SSF56059">
    <property type="entry name" value="Glutathione synthetase ATP-binding domain-like"/>
    <property type="match status" value="2"/>
</dbReference>
<evidence type="ECO:0000256" key="11">
    <source>
        <dbReference type="ARBA" id="ARBA00022840"/>
    </source>
</evidence>
<dbReference type="Pfam" id="PF02786">
    <property type="entry name" value="CPSase_L_D2"/>
    <property type="match status" value="2"/>
</dbReference>
<dbReference type="EC" id="6.3.5.5" evidence="21"/>
<evidence type="ECO:0000313" key="21">
    <source>
        <dbReference type="EMBL" id="TCD29561.1"/>
    </source>
</evidence>
<dbReference type="OrthoDB" id="9804197at2"/>
<evidence type="ECO:0000256" key="2">
    <source>
        <dbReference type="ARBA" id="ARBA00004812"/>
    </source>
</evidence>
<dbReference type="InterPro" id="IPR005480">
    <property type="entry name" value="CPSase_lsu_oligo"/>
</dbReference>
<dbReference type="GO" id="GO:0046872">
    <property type="term" value="F:metal ion binding"/>
    <property type="evidence" value="ECO:0007669"/>
    <property type="project" value="UniProtKB-KW"/>
</dbReference>
<dbReference type="SMART" id="SM01096">
    <property type="entry name" value="CPSase_L_D3"/>
    <property type="match status" value="1"/>
</dbReference>
<keyword evidence="11 19" id="KW-0067">ATP-binding</keyword>
<protein>
    <submittedName>
        <fullName evidence="21">Carbamoyl-phosphate synthase large subunit</fullName>
        <ecNumber evidence="21">6.3.5.5</ecNumber>
    </submittedName>
</protein>
<evidence type="ECO:0000256" key="9">
    <source>
        <dbReference type="ARBA" id="ARBA00022737"/>
    </source>
</evidence>
<keyword evidence="12" id="KW-0460">Magnesium</keyword>
<dbReference type="SUPFAM" id="SSF48108">
    <property type="entry name" value="Carbamoyl phosphate synthetase, large subunit connection domain"/>
    <property type="match status" value="1"/>
</dbReference>
<dbReference type="InterPro" id="IPR036897">
    <property type="entry name" value="CarbamoylP_synth_lsu_oligo_sf"/>
</dbReference>
<dbReference type="GO" id="GO:0004087">
    <property type="term" value="F:carbamoyl-phosphate synthase (ammonia) activity"/>
    <property type="evidence" value="ECO:0007669"/>
    <property type="project" value="UniProtKB-EC"/>
</dbReference>
<dbReference type="Gene3D" id="3.40.50.20">
    <property type="match status" value="2"/>
</dbReference>
<comment type="similarity">
    <text evidence="4">Belongs to the CarB family.</text>
</comment>
<comment type="catalytic activity">
    <reaction evidence="16">
        <text>hydrogencarbonate + L-glutamine + 2 ATP + H2O = carbamoyl phosphate + L-glutamate + 2 ADP + phosphate + 2 H(+)</text>
        <dbReference type="Rhea" id="RHEA:18633"/>
        <dbReference type="ChEBI" id="CHEBI:15377"/>
        <dbReference type="ChEBI" id="CHEBI:15378"/>
        <dbReference type="ChEBI" id="CHEBI:17544"/>
        <dbReference type="ChEBI" id="CHEBI:29985"/>
        <dbReference type="ChEBI" id="CHEBI:30616"/>
        <dbReference type="ChEBI" id="CHEBI:43474"/>
        <dbReference type="ChEBI" id="CHEBI:58228"/>
        <dbReference type="ChEBI" id="CHEBI:58359"/>
        <dbReference type="ChEBI" id="CHEBI:456216"/>
        <dbReference type="EC" id="6.3.5.5"/>
    </reaction>
</comment>
<dbReference type="PANTHER" id="PTHR11405">
    <property type="entry name" value="CARBAMOYLTRANSFERASE FAMILY MEMBER"/>
    <property type="match status" value="1"/>
</dbReference>
<dbReference type="FunFam" id="3.40.50.20:FF:000001">
    <property type="entry name" value="Carbamoyl-phosphate synthase large chain"/>
    <property type="match status" value="2"/>
</dbReference>
<dbReference type="GO" id="GO:0006221">
    <property type="term" value="P:pyrimidine nucleotide biosynthetic process"/>
    <property type="evidence" value="ECO:0007669"/>
    <property type="project" value="UniProtKB-KW"/>
</dbReference>
<dbReference type="GO" id="GO:0005524">
    <property type="term" value="F:ATP binding"/>
    <property type="evidence" value="ECO:0007669"/>
    <property type="project" value="UniProtKB-UniRule"/>
</dbReference>
<dbReference type="InterPro" id="IPR058047">
    <property type="entry name" value="CPSase_preATP-grasp"/>
</dbReference>
<evidence type="ECO:0000313" key="22">
    <source>
        <dbReference type="Proteomes" id="UP000293925"/>
    </source>
</evidence>
<keyword evidence="5" id="KW-0055">Arginine biosynthesis</keyword>
<name>A0A4R0QBA0_9SPHI</name>
<gene>
    <name evidence="21" type="primary">carB</name>
    <name evidence="21" type="ORF">EZ456_00670</name>
</gene>
<dbReference type="GO" id="GO:0006526">
    <property type="term" value="P:L-arginine biosynthetic process"/>
    <property type="evidence" value="ECO:0007669"/>
    <property type="project" value="UniProtKB-KW"/>
</dbReference>
<organism evidence="21 22">
    <name type="scientific">Pedobacter psychrodurus</name>
    <dbReference type="NCBI Taxonomy" id="2530456"/>
    <lineage>
        <taxon>Bacteria</taxon>
        <taxon>Pseudomonadati</taxon>
        <taxon>Bacteroidota</taxon>
        <taxon>Sphingobacteriia</taxon>
        <taxon>Sphingobacteriales</taxon>
        <taxon>Sphingobacteriaceae</taxon>
        <taxon>Pedobacter</taxon>
    </lineage>
</organism>
<evidence type="ECO:0000256" key="14">
    <source>
        <dbReference type="ARBA" id="ARBA00023211"/>
    </source>
</evidence>
<dbReference type="InterPro" id="IPR006275">
    <property type="entry name" value="CPSase_lsu"/>
</dbReference>
<dbReference type="FunFam" id="3.30.470.20:FF:000007">
    <property type="entry name" value="Carbamoyl-phosphate synthase large chain"/>
    <property type="match status" value="1"/>
</dbReference>
<keyword evidence="6 21" id="KW-0436">Ligase</keyword>
<dbReference type="SUPFAM" id="SSF52440">
    <property type="entry name" value="PreATP-grasp domain"/>
    <property type="match status" value="2"/>
</dbReference>
<dbReference type="GO" id="GO:0006541">
    <property type="term" value="P:glutamine metabolic process"/>
    <property type="evidence" value="ECO:0007669"/>
    <property type="project" value="TreeGrafter"/>
</dbReference>
<dbReference type="PROSITE" id="PS50975">
    <property type="entry name" value="ATP_GRASP"/>
    <property type="match status" value="2"/>
</dbReference>
<evidence type="ECO:0000256" key="4">
    <source>
        <dbReference type="ARBA" id="ARBA00009799"/>
    </source>
</evidence>
<dbReference type="Proteomes" id="UP000293925">
    <property type="component" value="Unassembled WGS sequence"/>
</dbReference>
<evidence type="ECO:0000256" key="10">
    <source>
        <dbReference type="ARBA" id="ARBA00022741"/>
    </source>
</evidence>
<dbReference type="EMBL" id="SJSO01000001">
    <property type="protein sequence ID" value="TCD29561.1"/>
    <property type="molecule type" value="Genomic_DNA"/>
</dbReference>
<dbReference type="InterPro" id="IPR011761">
    <property type="entry name" value="ATP-grasp"/>
</dbReference>
<dbReference type="NCBIfam" id="TIGR01369">
    <property type="entry name" value="CPSaseII_lrg"/>
    <property type="match status" value="1"/>
</dbReference>
<comment type="cofactor">
    <cofactor evidence="1">
        <name>Mn(2+)</name>
        <dbReference type="ChEBI" id="CHEBI:29035"/>
    </cofactor>
</comment>
<accession>A0A4R0QBA0</accession>
<evidence type="ECO:0000256" key="16">
    <source>
        <dbReference type="ARBA" id="ARBA00048816"/>
    </source>
</evidence>
<keyword evidence="9" id="KW-0677">Repeat</keyword>
<dbReference type="AlphaFoldDB" id="A0A4R0QBA0"/>
<evidence type="ECO:0000256" key="8">
    <source>
        <dbReference type="ARBA" id="ARBA00022723"/>
    </source>
</evidence>
<dbReference type="PROSITE" id="PS00867">
    <property type="entry name" value="CPSASE_2"/>
    <property type="match status" value="1"/>
</dbReference>
<evidence type="ECO:0000256" key="18">
    <source>
        <dbReference type="ARBA" id="ARBA00062056"/>
    </source>
</evidence>
<feature type="domain" description="ATP-grasp" evidence="20">
    <location>
        <begin position="683"/>
        <end position="874"/>
    </location>
</feature>
<evidence type="ECO:0000259" key="20">
    <source>
        <dbReference type="PROSITE" id="PS50975"/>
    </source>
</evidence>
<evidence type="ECO:0000256" key="19">
    <source>
        <dbReference type="PROSITE-ProRule" id="PRU00409"/>
    </source>
</evidence>
<evidence type="ECO:0000256" key="1">
    <source>
        <dbReference type="ARBA" id="ARBA00001936"/>
    </source>
</evidence>
<evidence type="ECO:0000256" key="12">
    <source>
        <dbReference type="ARBA" id="ARBA00022842"/>
    </source>
</evidence>
<keyword evidence="22" id="KW-1185">Reference proteome</keyword>
<dbReference type="Gene3D" id="3.30.1490.20">
    <property type="entry name" value="ATP-grasp fold, A domain"/>
    <property type="match status" value="1"/>
</dbReference>
<feature type="domain" description="ATP-grasp" evidence="20">
    <location>
        <begin position="140"/>
        <end position="335"/>
    </location>
</feature>
<dbReference type="PANTHER" id="PTHR11405:SF53">
    <property type="entry name" value="CARBAMOYL-PHOSPHATE SYNTHASE [AMMONIA], MITOCHONDRIAL"/>
    <property type="match status" value="1"/>
</dbReference>
<dbReference type="PROSITE" id="PS51257">
    <property type="entry name" value="PROKAR_LIPOPROTEIN"/>
    <property type="match status" value="1"/>
</dbReference>
<dbReference type="PROSITE" id="PS00866">
    <property type="entry name" value="CPSASE_1"/>
    <property type="match status" value="2"/>
</dbReference>
<comment type="subunit">
    <text evidence="18">Composed of two chains; the small (or glutamine) chain promotes the hydrolysis of glutamine to ammonia, which is used by the large (or ammonia) chain to synthesize carbamoyl phosphate. Tetramer of heterodimers (alpha,beta)4.</text>
</comment>
<comment type="function">
    <text evidence="17">Large subunit of the glutamine-dependent carbamoyl phosphate synthetase (CPSase). CPSase catalyzes the formation of carbamoyl phosphate from the ammonia moiety of glutamine, carbonate, and phosphate donated by ATP, constituting the first step of 2 biosynthetic pathways, one leading to arginine and/or urea and the other to pyrimidine nucleotides. The large subunit (synthetase) binds the substrates ammonia (free or transferred from glutamine from the small subunit), hydrogencarbonate and ATP and carries out an ATP-coupled ligase reaction, activating hydrogencarbonate by forming carboxy phosphate which reacts with ammonia to form carbamoyl phosphate.</text>
</comment>
<keyword evidence="10 19" id="KW-0547">Nucleotide-binding</keyword>
<dbReference type="InterPro" id="IPR005483">
    <property type="entry name" value="CPSase_dom"/>
</dbReference>
<dbReference type="GO" id="GO:0005737">
    <property type="term" value="C:cytoplasm"/>
    <property type="evidence" value="ECO:0007669"/>
    <property type="project" value="TreeGrafter"/>
</dbReference>
<keyword evidence="14" id="KW-0464">Manganese</keyword>
<reference evidence="21 22" key="1">
    <citation type="submission" date="2019-02" db="EMBL/GenBank/DDBJ databases">
        <title>Pedobacter sp. RP-3-21 sp. nov., isolated from Arctic soil.</title>
        <authorList>
            <person name="Dahal R.H."/>
        </authorList>
    </citation>
    <scope>NUCLEOTIDE SEQUENCE [LARGE SCALE GENOMIC DNA]</scope>
    <source>
        <strain evidence="21 22">RP-3-21</strain>
    </source>
</reference>
<evidence type="ECO:0000256" key="17">
    <source>
        <dbReference type="ARBA" id="ARBA00057223"/>
    </source>
</evidence>
<dbReference type="NCBIfam" id="NF003671">
    <property type="entry name" value="PRK05294.1"/>
    <property type="match status" value="1"/>
</dbReference>
<keyword evidence="13" id="KW-0665">Pyrimidine biosynthesis</keyword>
<keyword evidence="8" id="KW-0479">Metal-binding</keyword>
<sequence length="945" mass="104790">MPKDTSIRSVLIIGSGPIIIGQACEFDYSGSQAALSLKEEGITVSIINSNPATIMTDKVIGDHVYLRPLTVDSIEVILQEHIDSADLPRIDAVLPTMGGQTALNLCKEAEERGVWEKYGVKVVGVDVAAIEKTENREAFRQLMVDIGVGVAESKIANSFLEGKEAAQEIGYPLVIRPSYTLGGSGGGFVHKKEEFDAALKRGLEASPTHEVLVEKAVLGWKEYELELLRDSNDNVIIICSIENFDPMGIHTGDSITVAPAMTLSDRCYQEMRNQAIKMMRAIGNFAGGCNVQFSVNPANDEIIAIEINPRVSRSSALASKATGYPIAKIAAKLAIGYNLDEIENQITKTTSAYFEPTLDYVIVKVPRWNFDKFKGANKELGLQMKSVGEVMAIGRTFIEALQKACQSLEINRAGLGADGRQVRNIEEIMDGLEHASWNRLFLIKDAMVMGVPLESIRKVTKIDKWFLNQIQELVLLETELKRYSLNNIPQDFFVTLKQKGFSDIQIAWLLGNVTEDEVYDRRKALGINRVYKMVDTCAAEFPAKTPYYYSTFEEENESVPSDKKKVIVLGSGPNRIGQGIEFDYSCVHGLLAAKESGIEAIMINCNPETVSTDFNMADKLYFEPVFWEHVREIIELENPIGVIVQLGGQTALKMAEKLTKKGIKIIGTSFENMDIAEDRGRFSDLLKELDIPYPKYGVAENAEEAIVVANEVGYPVLVRPSYVLGGQGMSIVINDEDLEKAVVKLLGDLPGNRVLIDHFLDRAEEAESDSISDGDDVHIVGMMEHIEPAGIHSGDSFAVLPTFSLPEKVTKAMEEYSIKIAKALNVIGLLNIQFAIKDEKVYVIEANPRASRTVPFIAKAYDVPYINIAAKIMLGVAKLKDFTIVRKLEGYAIKEPVFSYEKFPEVAKELGPEMKSTGEAIRFIKDLEDPYFRKLYKDKSMYLSK</sequence>
<dbReference type="PRINTS" id="PR00098">
    <property type="entry name" value="CPSASE"/>
</dbReference>
<evidence type="ECO:0000256" key="5">
    <source>
        <dbReference type="ARBA" id="ARBA00022571"/>
    </source>
</evidence>
<dbReference type="InterPro" id="IPR016185">
    <property type="entry name" value="PreATP-grasp_dom_sf"/>
</dbReference>
<proteinExistence type="inferred from homology"/>
<dbReference type="Pfam" id="PF25596">
    <property type="entry name" value="CPSase_L_D1"/>
    <property type="match status" value="2"/>
</dbReference>